<dbReference type="RefSeq" id="WP_171474443.1">
    <property type="nucleotide sequence ID" value="NZ_CP053452.2"/>
</dbReference>
<proteinExistence type="predicted"/>
<feature type="domain" description="VWFA" evidence="1">
    <location>
        <begin position="11"/>
        <end position="176"/>
    </location>
</feature>
<dbReference type="Proteomes" id="UP000503447">
    <property type="component" value="Chromosome"/>
</dbReference>
<dbReference type="InterPro" id="IPR002035">
    <property type="entry name" value="VWF_A"/>
</dbReference>
<dbReference type="CDD" id="cd00198">
    <property type="entry name" value="vWFA"/>
    <property type="match status" value="1"/>
</dbReference>
<gene>
    <name evidence="2" type="ORF">FTUN_7096</name>
</gene>
<accession>A0A6M5Z108</accession>
<protein>
    <recommendedName>
        <fullName evidence="1">VWFA domain-containing protein</fullName>
    </recommendedName>
</protein>
<dbReference type="SUPFAM" id="SSF53300">
    <property type="entry name" value="vWA-like"/>
    <property type="match status" value="1"/>
</dbReference>
<dbReference type="InterPro" id="IPR036465">
    <property type="entry name" value="vWFA_dom_sf"/>
</dbReference>
<name>A0A6M5Z108_9BACT</name>
<keyword evidence="3" id="KW-1185">Reference proteome</keyword>
<dbReference type="KEGG" id="ftj:FTUN_7096"/>
<sequence>MATSSTKGVVDVVFCLDASGSMAPCIDGVRRNLDGFLDALAGDANRKIDCRLDFLAHSCGEDGDLVRSVSLRKSGADLIQALYGQVPQPAAFFTTDRDAIRRGLKELTVYGDEAMLVALDMALDFPWRPQAGCHRVVVVLTDEPLEANAIWSLQQTKLDAIIDKVQKLGVKLYLVGPNSAGLDTLAEADKCLYQKSAQTYDGLGSIDFAKVLGQIGKSVSSSLLQARPESAVKRALFGQDEWVASQDSIRGGR</sequence>
<organism evidence="2 3">
    <name type="scientific">Frigoriglobus tundricola</name>
    <dbReference type="NCBI Taxonomy" id="2774151"/>
    <lineage>
        <taxon>Bacteria</taxon>
        <taxon>Pseudomonadati</taxon>
        <taxon>Planctomycetota</taxon>
        <taxon>Planctomycetia</taxon>
        <taxon>Gemmatales</taxon>
        <taxon>Gemmataceae</taxon>
        <taxon>Frigoriglobus</taxon>
    </lineage>
</organism>
<dbReference type="PROSITE" id="PS50234">
    <property type="entry name" value="VWFA"/>
    <property type="match status" value="1"/>
</dbReference>
<dbReference type="AlphaFoldDB" id="A0A6M5Z108"/>
<evidence type="ECO:0000259" key="1">
    <source>
        <dbReference type="PROSITE" id="PS50234"/>
    </source>
</evidence>
<evidence type="ECO:0000313" key="3">
    <source>
        <dbReference type="Proteomes" id="UP000503447"/>
    </source>
</evidence>
<reference evidence="3" key="1">
    <citation type="submission" date="2020-05" db="EMBL/GenBank/DDBJ databases">
        <title>Frigoriglobus tundricola gen. nov., sp. nov., a psychrotolerant cellulolytic planctomycete of the family Gemmataceae with two divergent copies of 16S rRNA gene.</title>
        <authorList>
            <person name="Kulichevskaya I.S."/>
            <person name="Ivanova A.A."/>
            <person name="Naumoff D.G."/>
            <person name="Beletsky A.V."/>
            <person name="Rijpstra W.I.C."/>
            <person name="Sinninghe Damste J.S."/>
            <person name="Mardanov A.V."/>
            <person name="Ravin N.V."/>
            <person name="Dedysh S.N."/>
        </authorList>
    </citation>
    <scope>NUCLEOTIDE SEQUENCE [LARGE SCALE GENOMIC DNA]</scope>
    <source>
        <strain evidence="3">PL17</strain>
    </source>
</reference>
<evidence type="ECO:0000313" key="2">
    <source>
        <dbReference type="EMBL" id="QJW99484.1"/>
    </source>
</evidence>
<dbReference type="Gene3D" id="3.40.50.410">
    <property type="entry name" value="von Willebrand factor, type A domain"/>
    <property type="match status" value="1"/>
</dbReference>
<dbReference type="EMBL" id="CP053452">
    <property type="protein sequence ID" value="QJW99484.1"/>
    <property type="molecule type" value="Genomic_DNA"/>
</dbReference>